<dbReference type="EMBL" id="JAMDHD010000018">
    <property type="protein sequence ID" value="MDD0985442.1"/>
    <property type="molecule type" value="Genomic_DNA"/>
</dbReference>
<proteinExistence type="predicted"/>
<organism evidence="1 2">
    <name type="scientific">Pseudomonas shahriarae</name>
    <dbReference type="NCBI Taxonomy" id="2745512"/>
    <lineage>
        <taxon>Bacteria</taxon>
        <taxon>Pseudomonadati</taxon>
        <taxon>Pseudomonadota</taxon>
        <taxon>Gammaproteobacteria</taxon>
        <taxon>Pseudomonadales</taxon>
        <taxon>Pseudomonadaceae</taxon>
        <taxon>Pseudomonas</taxon>
    </lineage>
</organism>
<dbReference type="Proteomes" id="UP001148189">
    <property type="component" value="Unassembled WGS sequence"/>
</dbReference>
<accession>A0ABT5NA81</accession>
<sequence length="270" mass="30991">MKSLEIKVIKKNNIEAATIEYDKHTCTLHITFANQTQKKYSSPSIFHSFGLLRKDFNDIKFLCKGAKINVFHSSYTRLSGIALHESTLGDPNQKLVRIFDYEENNLTNDMQKQAEFHTQWENSFQPDHPMPTPFKPLGNIRTKTIKAIIDGQKVDVEVKYDSTRRMLGFSEADGFKKIYREADIYNCFAKMRADFPHIVFLCKGAKINVRPSSMASQMASGLVAYELTLGKHATHEDIVHIFDYEEHNLTNAPQDQASFYKQWLISIGSK</sequence>
<keyword evidence="2" id="KW-1185">Reference proteome</keyword>
<gene>
    <name evidence="1" type="ORF">M5G21_10755</name>
</gene>
<protein>
    <submittedName>
        <fullName evidence="1">Uncharacterized protein</fullName>
    </submittedName>
</protein>
<comment type="caution">
    <text evidence="1">The sequence shown here is derived from an EMBL/GenBank/DDBJ whole genome shotgun (WGS) entry which is preliminary data.</text>
</comment>
<dbReference type="RefSeq" id="WP_273866901.1">
    <property type="nucleotide sequence ID" value="NZ_JAMDGQ010000044.1"/>
</dbReference>
<reference evidence="1" key="1">
    <citation type="submission" date="2022-05" db="EMBL/GenBank/DDBJ databases">
        <title>Novel Pseudomonas spp. Isolated from a Rainbow Trout Aquaculture Facility.</title>
        <authorList>
            <person name="Testerman T."/>
            <person name="Graf J."/>
        </authorList>
    </citation>
    <scope>NUCLEOTIDE SEQUENCE</scope>
    <source>
        <strain evidence="1">ID1050</strain>
    </source>
</reference>
<name>A0ABT5NA81_9PSED</name>
<evidence type="ECO:0000313" key="2">
    <source>
        <dbReference type="Proteomes" id="UP001148189"/>
    </source>
</evidence>
<evidence type="ECO:0000313" key="1">
    <source>
        <dbReference type="EMBL" id="MDD0985442.1"/>
    </source>
</evidence>